<feature type="transmembrane region" description="Helical" evidence="10">
    <location>
        <begin position="356"/>
        <end position="377"/>
    </location>
</feature>
<dbReference type="CDD" id="cd13123">
    <property type="entry name" value="MATE_MurJ_like"/>
    <property type="match status" value="1"/>
</dbReference>
<keyword evidence="3 10" id="KW-0812">Transmembrane</keyword>
<evidence type="ECO:0000256" key="11">
    <source>
        <dbReference type="PIRNR" id="PIRNR002869"/>
    </source>
</evidence>
<dbReference type="RefSeq" id="WP_353112559.1">
    <property type="nucleotide sequence ID" value="NZ_APND01000004.1"/>
</dbReference>
<feature type="transmembrane region" description="Helical" evidence="10">
    <location>
        <begin position="416"/>
        <end position="438"/>
    </location>
</feature>
<keyword evidence="7 10" id="KW-0472">Membrane</keyword>
<name>A0ABV2B3C3_9GAMM</name>
<evidence type="ECO:0000256" key="6">
    <source>
        <dbReference type="ARBA" id="ARBA00022989"/>
    </source>
</evidence>
<proteinExistence type="inferred from homology"/>
<feature type="transmembrane region" description="Helical" evidence="10">
    <location>
        <begin position="28"/>
        <end position="47"/>
    </location>
</feature>
<evidence type="ECO:0000256" key="10">
    <source>
        <dbReference type="HAMAP-Rule" id="MF_02078"/>
    </source>
</evidence>
<feature type="transmembrane region" description="Helical" evidence="10">
    <location>
        <begin position="190"/>
        <end position="210"/>
    </location>
</feature>
<feature type="transmembrane region" description="Helical" evidence="10">
    <location>
        <begin position="231"/>
        <end position="256"/>
    </location>
</feature>
<organism evidence="12 13">
    <name type="scientific">Salinisphaera dokdonensis CL-ES53</name>
    <dbReference type="NCBI Taxonomy" id="1304272"/>
    <lineage>
        <taxon>Bacteria</taxon>
        <taxon>Pseudomonadati</taxon>
        <taxon>Pseudomonadota</taxon>
        <taxon>Gammaproteobacteria</taxon>
        <taxon>Salinisphaerales</taxon>
        <taxon>Salinisphaeraceae</taxon>
        <taxon>Salinisphaera</taxon>
    </lineage>
</organism>
<comment type="pathway">
    <text evidence="10">Cell wall biogenesis; peptidoglycan biosynthesis.</text>
</comment>
<feature type="transmembrane region" description="Helical" evidence="10">
    <location>
        <begin position="389"/>
        <end position="410"/>
    </location>
</feature>
<keyword evidence="13" id="KW-1185">Reference proteome</keyword>
<keyword evidence="10" id="KW-0997">Cell inner membrane</keyword>
<feature type="transmembrane region" description="Helical" evidence="10">
    <location>
        <begin position="315"/>
        <end position="336"/>
    </location>
</feature>
<evidence type="ECO:0000256" key="5">
    <source>
        <dbReference type="ARBA" id="ARBA00022984"/>
    </source>
</evidence>
<evidence type="ECO:0000256" key="2">
    <source>
        <dbReference type="ARBA" id="ARBA00022475"/>
    </source>
</evidence>
<evidence type="ECO:0000256" key="4">
    <source>
        <dbReference type="ARBA" id="ARBA00022960"/>
    </source>
</evidence>
<comment type="caution">
    <text evidence="12">The sequence shown here is derived from an EMBL/GenBank/DDBJ whole genome shotgun (WGS) entry which is preliminary data.</text>
</comment>
<comment type="subcellular location">
    <subcellularLocation>
        <location evidence="10">Cell inner membrane</location>
        <topology evidence="10">Multi-pass membrane protein</topology>
    </subcellularLocation>
    <subcellularLocation>
        <location evidence="1">Cell membrane</location>
        <topology evidence="1">Multi-pass membrane protein</topology>
    </subcellularLocation>
</comment>
<keyword evidence="2 10" id="KW-1003">Cell membrane</keyword>
<dbReference type="PANTHER" id="PTHR47019:SF1">
    <property type="entry name" value="LIPID II FLIPPASE MURJ"/>
    <property type="match status" value="1"/>
</dbReference>
<protein>
    <recommendedName>
        <fullName evidence="10">Probable lipid II flippase MurJ</fullName>
    </recommendedName>
</protein>
<keyword evidence="5 10" id="KW-0573">Peptidoglycan synthesis</keyword>
<evidence type="ECO:0000313" key="13">
    <source>
        <dbReference type="Proteomes" id="UP001460888"/>
    </source>
</evidence>
<dbReference type="PRINTS" id="PR01806">
    <property type="entry name" value="VIRFACTRMVIN"/>
</dbReference>
<feature type="transmembrane region" description="Helical" evidence="10">
    <location>
        <begin position="450"/>
        <end position="470"/>
    </location>
</feature>
<dbReference type="EMBL" id="APND01000004">
    <property type="protein sequence ID" value="MES1930394.1"/>
    <property type="molecule type" value="Genomic_DNA"/>
</dbReference>
<comment type="function">
    <text evidence="8 10 11">Involved in peptidoglycan biosynthesis. Transports lipid-linked peptidoglycan precursors from the inner to the outer leaflet of the cytoplasmic membrane.</text>
</comment>
<dbReference type="InterPro" id="IPR004268">
    <property type="entry name" value="MurJ"/>
</dbReference>
<reference evidence="12 13" key="1">
    <citation type="submission" date="2013-03" db="EMBL/GenBank/DDBJ databases">
        <title>Salinisphaera dokdonensis CL-ES53 Genome Sequencing.</title>
        <authorList>
            <person name="Li C."/>
            <person name="Lai Q."/>
            <person name="Shao Z."/>
        </authorList>
    </citation>
    <scope>NUCLEOTIDE SEQUENCE [LARGE SCALE GENOMIC DNA]</scope>
    <source>
        <strain evidence="12 13">CL-ES53</strain>
    </source>
</reference>
<dbReference type="HAMAP" id="MF_02078">
    <property type="entry name" value="MurJ_MviN"/>
    <property type="match status" value="1"/>
</dbReference>
<feature type="transmembrane region" description="Helical" evidence="10">
    <location>
        <begin position="163"/>
        <end position="184"/>
    </location>
</feature>
<keyword evidence="6 10" id="KW-1133">Transmembrane helix</keyword>
<evidence type="ECO:0000256" key="3">
    <source>
        <dbReference type="ARBA" id="ARBA00022692"/>
    </source>
</evidence>
<dbReference type="PANTHER" id="PTHR47019">
    <property type="entry name" value="LIPID II FLIPPASE MURJ"/>
    <property type="match status" value="1"/>
</dbReference>
<evidence type="ECO:0000313" key="12">
    <source>
        <dbReference type="EMBL" id="MES1930394.1"/>
    </source>
</evidence>
<keyword evidence="10 11" id="KW-0961">Cell wall biogenesis/degradation</keyword>
<dbReference type="InterPro" id="IPR051050">
    <property type="entry name" value="Lipid_II_flippase_MurJ/MviN"/>
</dbReference>
<comment type="similarity">
    <text evidence="9 10 11">Belongs to the MurJ/MviN family.</text>
</comment>
<feature type="transmembrane region" description="Helical" evidence="10">
    <location>
        <begin position="93"/>
        <end position="116"/>
    </location>
</feature>
<evidence type="ECO:0000256" key="8">
    <source>
        <dbReference type="ARBA" id="ARBA00060041"/>
    </source>
</evidence>
<keyword evidence="4 10" id="KW-0133">Cell shape</keyword>
<evidence type="ECO:0000256" key="9">
    <source>
        <dbReference type="ARBA" id="ARBA00061532"/>
    </source>
</evidence>
<feature type="transmembrane region" description="Helical" evidence="10">
    <location>
        <begin position="276"/>
        <end position="294"/>
    </location>
</feature>
<feature type="transmembrane region" description="Helical" evidence="10">
    <location>
        <begin position="490"/>
        <end position="510"/>
    </location>
</feature>
<dbReference type="PIRSF" id="PIRSF002869">
    <property type="entry name" value="MviN"/>
    <property type="match status" value="1"/>
</dbReference>
<dbReference type="Proteomes" id="UP001460888">
    <property type="component" value="Unassembled WGS sequence"/>
</dbReference>
<evidence type="ECO:0000256" key="1">
    <source>
        <dbReference type="ARBA" id="ARBA00004651"/>
    </source>
</evidence>
<keyword evidence="10 11" id="KW-0813">Transport</keyword>
<evidence type="ECO:0000256" key="7">
    <source>
        <dbReference type="ARBA" id="ARBA00023136"/>
    </source>
</evidence>
<dbReference type="NCBIfam" id="TIGR01695">
    <property type="entry name" value="murJ_mviN"/>
    <property type="match status" value="1"/>
</dbReference>
<accession>A0ABV2B3C3</accession>
<sequence length="521" mass="56397">MAASLARSTSTVGVMTLLSRVLGFLRDVIFAVIFGAGAGMDAFLVAFKIPNFMRRLFAEGAFAQSFVPVLSATKSQESEDDVKHLIDVVAGTLGLILIGITIVGVLAAPLLIYLFAPGFAHQEDQFALAVDLLRLTFPYLLFISLTAFAGGILNTYGRFSVPAFTPVLLNVCMIGAALLLAPYFARPEMALAVGVLLAGLVQLAFQLPFLAQLDRLPRPRWGWSHPQVRRILTLMLPILFGSSVAQLNLLLDTIIASLLASGSVSWLYYADRLMEFPLGVFSIAIATVILPSLSARHASKSAREFSDTLDWALRLLAVIGLPAMVGLFVMAGPLVTTLFNYRSFDGHDALMSQYALMAYALGFMGFSLVKVLVTGFFSREDSRTPVRCGVISLVCAMVMNIGFVGLATWMDWTAPHTGLALATSLGAFVNAGLLYRYLRRDGVYTPTSAWRRLILQVLAACVAMGGVLWFGAAQLETWIARDALSRVQWLLTWIAAGGVVYFGVLAALGVRPRQFLSSETA</sequence>
<feature type="transmembrane region" description="Helical" evidence="10">
    <location>
        <begin position="136"/>
        <end position="156"/>
    </location>
</feature>
<gene>
    <name evidence="10" type="primary">murJ</name>
    <name evidence="12" type="ORF">SADO_14103</name>
</gene>
<dbReference type="Pfam" id="PF03023">
    <property type="entry name" value="MurJ"/>
    <property type="match status" value="1"/>
</dbReference>